<evidence type="ECO:0000313" key="2">
    <source>
        <dbReference type="Proteomes" id="UP000078541"/>
    </source>
</evidence>
<protein>
    <submittedName>
        <fullName evidence="1">Uncharacterized protein</fullName>
    </submittedName>
</protein>
<proteinExistence type="predicted"/>
<name>A0A195FH70_9HYME</name>
<dbReference type="AlphaFoldDB" id="A0A195FH70"/>
<accession>A0A195FH70</accession>
<sequence>MHLYQGDIIFRNFSRISSSCCYAPPALPFCAGVFHSPRVAFVRCLRVGEGTGGTGKTTRRFSYRKHVQAEVNFGRRMSLLKLAVFSTFSLVSQKKFFKHNCARSLRATPPHNFGLRGKYRGYIVFLKNLGEAAKSPDFVS</sequence>
<dbReference type="Proteomes" id="UP000078541">
    <property type="component" value="Unassembled WGS sequence"/>
</dbReference>
<evidence type="ECO:0000313" key="1">
    <source>
        <dbReference type="EMBL" id="KYN39359.1"/>
    </source>
</evidence>
<reference evidence="1 2" key="1">
    <citation type="submission" date="2016-03" db="EMBL/GenBank/DDBJ databases">
        <title>Trachymyrmex septentrionalis WGS genome.</title>
        <authorList>
            <person name="Nygaard S."/>
            <person name="Hu H."/>
            <person name="Boomsma J."/>
            <person name="Zhang G."/>
        </authorList>
    </citation>
    <scope>NUCLEOTIDE SEQUENCE [LARGE SCALE GENOMIC DNA]</scope>
    <source>
        <strain evidence="1">Tsep2-gDNA-1</strain>
        <tissue evidence="1">Whole body</tissue>
    </source>
</reference>
<gene>
    <name evidence="1" type="ORF">ALC56_06285</name>
</gene>
<dbReference type="EMBL" id="KQ981610">
    <property type="protein sequence ID" value="KYN39359.1"/>
    <property type="molecule type" value="Genomic_DNA"/>
</dbReference>
<keyword evidence="2" id="KW-1185">Reference proteome</keyword>
<organism evidence="1 2">
    <name type="scientific">Trachymyrmex septentrionalis</name>
    <dbReference type="NCBI Taxonomy" id="34720"/>
    <lineage>
        <taxon>Eukaryota</taxon>
        <taxon>Metazoa</taxon>
        <taxon>Ecdysozoa</taxon>
        <taxon>Arthropoda</taxon>
        <taxon>Hexapoda</taxon>
        <taxon>Insecta</taxon>
        <taxon>Pterygota</taxon>
        <taxon>Neoptera</taxon>
        <taxon>Endopterygota</taxon>
        <taxon>Hymenoptera</taxon>
        <taxon>Apocrita</taxon>
        <taxon>Aculeata</taxon>
        <taxon>Formicoidea</taxon>
        <taxon>Formicidae</taxon>
        <taxon>Myrmicinae</taxon>
        <taxon>Trachymyrmex</taxon>
    </lineage>
</organism>